<proteinExistence type="evidence at transcript level"/>
<organism evidence="2">
    <name type="scientific">Tabanus bromius</name>
    <name type="common">Band-eyed brown horse fly</name>
    <dbReference type="NCBI Taxonomy" id="304241"/>
    <lineage>
        <taxon>Eukaryota</taxon>
        <taxon>Metazoa</taxon>
        <taxon>Ecdysozoa</taxon>
        <taxon>Arthropoda</taxon>
        <taxon>Hexapoda</taxon>
        <taxon>Insecta</taxon>
        <taxon>Pterygota</taxon>
        <taxon>Neoptera</taxon>
        <taxon>Endopterygota</taxon>
        <taxon>Diptera</taxon>
        <taxon>Brachycera</taxon>
        <taxon>Tabanomorpha</taxon>
        <taxon>Tabanoidea</taxon>
        <taxon>Tabanidae</taxon>
        <taxon>Tabanus</taxon>
    </lineage>
</organism>
<keyword evidence="1" id="KW-0812">Transmembrane</keyword>
<dbReference type="AlphaFoldDB" id="A0A0K8TQ00"/>
<name>A0A0K8TQ00_TABBR</name>
<feature type="transmembrane region" description="Helical" evidence="1">
    <location>
        <begin position="34"/>
        <end position="52"/>
    </location>
</feature>
<keyword evidence="1" id="KW-1133">Transmembrane helix</keyword>
<protein>
    <submittedName>
        <fullName evidence="2">Putative conserved plasma membrane protein</fullName>
    </submittedName>
</protein>
<reference evidence="2" key="1">
    <citation type="journal article" date="2015" name="Insect Biochem. Mol. Biol.">
        <title>An insight into the sialome of the horse fly, Tabanus bromius.</title>
        <authorList>
            <person name="Ribeiro J.M."/>
            <person name="Kazimirova M."/>
            <person name="Takac P."/>
            <person name="Andersen J.F."/>
            <person name="Francischetti I.M."/>
        </authorList>
    </citation>
    <scope>NUCLEOTIDE SEQUENCE</scope>
</reference>
<accession>A0A0K8TQ00</accession>
<keyword evidence="1" id="KW-0472">Membrane</keyword>
<evidence type="ECO:0000313" key="2">
    <source>
        <dbReference type="EMBL" id="JAI16449.1"/>
    </source>
</evidence>
<dbReference type="EMBL" id="GDAI01001154">
    <property type="protein sequence ID" value="JAI16449.1"/>
    <property type="molecule type" value="mRNA"/>
</dbReference>
<evidence type="ECO:0000256" key="1">
    <source>
        <dbReference type="SAM" id="Phobius"/>
    </source>
</evidence>
<sequence length="105" mass="12532">MTLFQLKWLRRFVRKRTNPIPHDRAHFWKEKLSLWYMIVAWNALGYIGYLVYTGQKKLVNDDEGQETAGQRYAKMLKVDKGKIIRFEGVQKVSELDLNADEERNK</sequence>